<dbReference type="GO" id="GO:0006952">
    <property type="term" value="P:defense response"/>
    <property type="evidence" value="ECO:0007669"/>
    <property type="project" value="UniProtKB-KW"/>
</dbReference>
<gene>
    <name evidence="8" type="ORF">E2562_030459</name>
</gene>
<proteinExistence type="inferred from homology"/>
<evidence type="ECO:0000259" key="7">
    <source>
        <dbReference type="Pfam" id="PF18052"/>
    </source>
</evidence>
<dbReference type="GO" id="GO:0000166">
    <property type="term" value="F:nucleotide binding"/>
    <property type="evidence" value="ECO:0007669"/>
    <property type="project" value="UniProtKB-KW"/>
</dbReference>
<reference evidence="8 9" key="1">
    <citation type="submission" date="2019-11" db="EMBL/GenBank/DDBJ databases">
        <title>Whole genome sequence of Oryza granulata.</title>
        <authorList>
            <person name="Li W."/>
        </authorList>
    </citation>
    <scope>NUCLEOTIDE SEQUENCE [LARGE SCALE GENOMIC DNA]</scope>
    <source>
        <strain evidence="9">cv. Menghai</strain>
        <tissue evidence="8">Leaf</tissue>
    </source>
</reference>
<keyword evidence="3" id="KW-0677">Repeat</keyword>
<accession>A0A6G1CJF8</accession>
<feature type="region of interest" description="Disordered" evidence="6">
    <location>
        <begin position="121"/>
        <end position="143"/>
    </location>
</feature>
<dbReference type="AlphaFoldDB" id="A0A6G1CJF8"/>
<feature type="compositionally biased region" description="Low complexity" evidence="6">
    <location>
        <begin position="122"/>
        <end position="131"/>
    </location>
</feature>
<evidence type="ECO:0000256" key="2">
    <source>
        <dbReference type="ARBA" id="ARBA00022614"/>
    </source>
</evidence>
<organism evidence="8 9">
    <name type="scientific">Oryza meyeriana var. granulata</name>
    <dbReference type="NCBI Taxonomy" id="110450"/>
    <lineage>
        <taxon>Eukaryota</taxon>
        <taxon>Viridiplantae</taxon>
        <taxon>Streptophyta</taxon>
        <taxon>Embryophyta</taxon>
        <taxon>Tracheophyta</taxon>
        <taxon>Spermatophyta</taxon>
        <taxon>Magnoliopsida</taxon>
        <taxon>Liliopsida</taxon>
        <taxon>Poales</taxon>
        <taxon>Poaceae</taxon>
        <taxon>BOP clade</taxon>
        <taxon>Oryzoideae</taxon>
        <taxon>Oryzeae</taxon>
        <taxon>Oryzinae</taxon>
        <taxon>Oryza</taxon>
        <taxon>Oryza meyeriana</taxon>
    </lineage>
</organism>
<dbReference type="EMBL" id="SPHZ02000009">
    <property type="protein sequence ID" value="KAF0900289.1"/>
    <property type="molecule type" value="Genomic_DNA"/>
</dbReference>
<dbReference type="Proteomes" id="UP000479710">
    <property type="component" value="Unassembled WGS sequence"/>
</dbReference>
<dbReference type="Pfam" id="PF18052">
    <property type="entry name" value="Rx_N"/>
    <property type="match status" value="1"/>
</dbReference>
<protein>
    <recommendedName>
        <fullName evidence="7">Disease resistance N-terminal domain-containing protein</fullName>
    </recommendedName>
</protein>
<comment type="caution">
    <text evidence="8">The sequence shown here is derived from an EMBL/GenBank/DDBJ whole genome shotgun (WGS) entry which is preliminary data.</text>
</comment>
<dbReference type="Gene3D" id="1.20.5.4130">
    <property type="match status" value="1"/>
</dbReference>
<name>A0A6G1CJF8_9ORYZ</name>
<evidence type="ECO:0000256" key="3">
    <source>
        <dbReference type="ARBA" id="ARBA00022737"/>
    </source>
</evidence>
<comment type="similarity">
    <text evidence="1">Belongs to the disease resistance NB-LRR family.</text>
</comment>
<evidence type="ECO:0000313" key="8">
    <source>
        <dbReference type="EMBL" id="KAF0900289.1"/>
    </source>
</evidence>
<evidence type="ECO:0000256" key="6">
    <source>
        <dbReference type="SAM" id="MobiDB-lite"/>
    </source>
</evidence>
<evidence type="ECO:0000256" key="5">
    <source>
        <dbReference type="ARBA" id="ARBA00022821"/>
    </source>
</evidence>
<keyword evidence="9" id="KW-1185">Reference proteome</keyword>
<evidence type="ECO:0000313" key="9">
    <source>
        <dbReference type="Proteomes" id="UP000479710"/>
    </source>
</evidence>
<dbReference type="InterPro" id="IPR041118">
    <property type="entry name" value="Rx_N"/>
</dbReference>
<evidence type="ECO:0000256" key="1">
    <source>
        <dbReference type="ARBA" id="ARBA00008894"/>
    </source>
</evidence>
<keyword evidence="5" id="KW-0611">Plant defense</keyword>
<keyword evidence="2" id="KW-0433">Leucine-rich repeat</keyword>
<dbReference type="PANTHER" id="PTHR19338:SF45">
    <property type="entry name" value="RX N-TERMINAL DOMAIN-CONTAINING PROTEIN"/>
    <property type="match status" value="1"/>
</dbReference>
<sequence>MVRVTAIALMGVMNSLLGKLPILLGREYTKLKGVQAGITSLRDELTSMKAALEDLSQFGGLRTAKQITAPKERAAEVNDRRKRLKLDVATLTSKAVAAIDPRALVGNGGGEHVKGKLKTAVSGGEASKLSGSGAGGGGHSNLG</sequence>
<evidence type="ECO:0000256" key="4">
    <source>
        <dbReference type="ARBA" id="ARBA00022741"/>
    </source>
</evidence>
<feature type="compositionally biased region" description="Gly residues" evidence="6">
    <location>
        <begin position="132"/>
        <end position="143"/>
    </location>
</feature>
<dbReference type="PANTHER" id="PTHR19338">
    <property type="entry name" value="TRANSLOCASE OF INNER MITOCHONDRIAL MEMBRANE 13 HOMOLOG"/>
    <property type="match status" value="1"/>
</dbReference>
<feature type="domain" description="Disease resistance N-terminal" evidence="7">
    <location>
        <begin position="12"/>
        <end position="65"/>
    </location>
</feature>
<keyword evidence="4" id="KW-0547">Nucleotide-binding</keyword>